<evidence type="ECO:0000256" key="5">
    <source>
        <dbReference type="PROSITE-ProRule" id="PRU01248"/>
    </source>
</evidence>
<dbReference type="Proteomes" id="UP000234845">
    <property type="component" value="Unassembled WGS sequence"/>
</dbReference>
<dbReference type="InterPro" id="IPR013762">
    <property type="entry name" value="Integrase-like_cat_sf"/>
</dbReference>
<dbReference type="Pfam" id="PF00589">
    <property type="entry name" value="Phage_integrase"/>
    <property type="match status" value="1"/>
</dbReference>
<dbReference type="CDD" id="cd01189">
    <property type="entry name" value="INT_ICEBs1_C_like"/>
    <property type="match status" value="1"/>
</dbReference>
<keyword evidence="4" id="KW-0233">DNA recombination</keyword>
<dbReference type="InterPro" id="IPR002104">
    <property type="entry name" value="Integrase_catalytic"/>
</dbReference>
<keyword evidence="9" id="KW-1185">Reference proteome</keyword>
<dbReference type="Pfam" id="PF14659">
    <property type="entry name" value="Phage_int_SAM_3"/>
    <property type="match status" value="1"/>
</dbReference>
<sequence>MGREYPGVTIRGNAIQVSFTSKNHRYRELIRCGRSPTKADLKLAWQVRCAVLRDIDLGRFKYLEHFPNGRNAMKFEPLGKIQHIEDALWLWIKSNQRSWAHSTTRDYISLIKTHLIPNFGHLKMSQLERRHIQDWIDSQTVSAKRINNALTPLRMIFKEAFLDGHINDNIMARIKNLKIKTREAKPFSTDEIAAILTQLSGQERDVIELCFFTGLRTSELIALTWDDVDFPNQRINVTKAKVRGRLKEPKTSAGRRQVELCERSQHLLLSMRNPVNYSDNLFIDPKSGVGWASDQPLRKRVWIPALKRAGVTYREPYQMRHTYASQMLSSGKNPLWVAMQLGHSDWGMIRKIYGRWIPRSQKP</sequence>
<dbReference type="InterPro" id="IPR022000">
    <property type="entry name" value="Min27-like_integrase_DNA_bind"/>
</dbReference>
<dbReference type="PANTHER" id="PTHR30629:SF2">
    <property type="entry name" value="PROPHAGE INTEGRASE INTS-RELATED"/>
    <property type="match status" value="1"/>
</dbReference>
<dbReference type="GO" id="GO:0006310">
    <property type="term" value="P:DNA recombination"/>
    <property type="evidence" value="ECO:0007669"/>
    <property type="project" value="UniProtKB-KW"/>
</dbReference>
<dbReference type="InterPro" id="IPR011010">
    <property type="entry name" value="DNA_brk_join_enz"/>
</dbReference>
<dbReference type="InterPro" id="IPR044068">
    <property type="entry name" value="CB"/>
</dbReference>
<proteinExistence type="inferred from homology"/>
<dbReference type="PROSITE" id="PS51900">
    <property type="entry name" value="CB"/>
    <property type="match status" value="1"/>
</dbReference>
<dbReference type="GO" id="GO:0003677">
    <property type="term" value="F:DNA binding"/>
    <property type="evidence" value="ECO:0007669"/>
    <property type="project" value="UniProtKB-UniRule"/>
</dbReference>
<evidence type="ECO:0000313" key="9">
    <source>
        <dbReference type="Proteomes" id="UP000234845"/>
    </source>
</evidence>
<dbReference type="PANTHER" id="PTHR30629">
    <property type="entry name" value="PROPHAGE INTEGRASE"/>
    <property type="match status" value="1"/>
</dbReference>
<evidence type="ECO:0000259" key="6">
    <source>
        <dbReference type="PROSITE" id="PS51898"/>
    </source>
</evidence>
<gene>
    <name evidence="8" type="ORF">CWI75_14745</name>
</gene>
<evidence type="ECO:0000256" key="2">
    <source>
        <dbReference type="ARBA" id="ARBA00022908"/>
    </source>
</evidence>
<dbReference type="PROSITE" id="PS51898">
    <property type="entry name" value="TYR_RECOMBINASE"/>
    <property type="match status" value="1"/>
</dbReference>
<dbReference type="InterPro" id="IPR010998">
    <property type="entry name" value="Integrase_recombinase_N"/>
</dbReference>
<dbReference type="Gene3D" id="1.10.150.130">
    <property type="match status" value="1"/>
</dbReference>
<dbReference type="Gene3D" id="1.10.443.10">
    <property type="entry name" value="Intergrase catalytic core"/>
    <property type="match status" value="1"/>
</dbReference>
<dbReference type="InterPro" id="IPR004107">
    <property type="entry name" value="Integrase_SAM-like_N"/>
</dbReference>
<comment type="caution">
    <text evidence="8">The sequence shown here is derived from an EMBL/GenBank/DDBJ whole genome shotgun (WGS) entry which is preliminary data.</text>
</comment>
<dbReference type="InterPro" id="IPR050808">
    <property type="entry name" value="Phage_Integrase"/>
</dbReference>
<protein>
    <submittedName>
        <fullName evidence="8">Site-specific integrase</fullName>
    </submittedName>
</protein>
<dbReference type="OrthoDB" id="5391994at2"/>
<dbReference type="SUPFAM" id="SSF56349">
    <property type="entry name" value="DNA breaking-rejoining enzymes"/>
    <property type="match status" value="1"/>
</dbReference>
<feature type="domain" description="Core-binding (CB)" evidence="7">
    <location>
        <begin position="79"/>
        <end position="161"/>
    </location>
</feature>
<evidence type="ECO:0000256" key="1">
    <source>
        <dbReference type="ARBA" id="ARBA00008857"/>
    </source>
</evidence>
<organism evidence="8 9">
    <name type="scientific">Kineobactrum sediminis</name>
    <dbReference type="NCBI Taxonomy" id="1905677"/>
    <lineage>
        <taxon>Bacteria</taxon>
        <taxon>Pseudomonadati</taxon>
        <taxon>Pseudomonadota</taxon>
        <taxon>Gammaproteobacteria</taxon>
        <taxon>Cellvibrionales</taxon>
        <taxon>Halieaceae</taxon>
        <taxon>Kineobactrum</taxon>
    </lineage>
</organism>
<keyword evidence="3 5" id="KW-0238">DNA-binding</keyword>
<dbReference type="GO" id="GO:0015074">
    <property type="term" value="P:DNA integration"/>
    <property type="evidence" value="ECO:0007669"/>
    <property type="project" value="UniProtKB-KW"/>
</dbReference>
<keyword evidence="2" id="KW-0229">DNA integration</keyword>
<evidence type="ECO:0000259" key="7">
    <source>
        <dbReference type="PROSITE" id="PS51900"/>
    </source>
</evidence>
<evidence type="ECO:0000313" key="8">
    <source>
        <dbReference type="EMBL" id="PLW81714.1"/>
    </source>
</evidence>
<feature type="domain" description="Tyr recombinase" evidence="6">
    <location>
        <begin position="182"/>
        <end position="363"/>
    </location>
</feature>
<dbReference type="AlphaFoldDB" id="A0A2N5Y000"/>
<dbReference type="Pfam" id="PF12167">
    <property type="entry name" value="Arm-DNA-bind_2"/>
    <property type="match status" value="1"/>
</dbReference>
<reference evidence="9" key="1">
    <citation type="submission" date="2017-11" db="EMBL/GenBank/DDBJ databases">
        <title>The draft genome sequence of Chromatocurvus sp. F02.</title>
        <authorList>
            <person name="Du Z.-J."/>
            <person name="Chang Y.-Q."/>
        </authorList>
    </citation>
    <scope>NUCLEOTIDE SEQUENCE [LARGE SCALE GENOMIC DNA]</scope>
    <source>
        <strain evidence="9">F02</strain>
    </source>
</reference>
<dbReference type="EMBL" id="PKLZ01000011">
    <property type="protein sequence ID" value="PLW81714.1"/>
    <property type="molecule type" value="Genomic_DNA"/>
</dbReference>
<evidence type="ECO:0000256" key="3">
    <source>
        <dbReference type="ARBA" id="ARBA00023125"/>
    </source>
</evidence>
<comment type="similarity">
    <text evidence="1">Belongs to the 'phage' integrase family.</text>
</comment>
<name>A0A2N5Y000_9GAMM</name>
<evidence type="ECO:0000256" key="4">
    <source>
        <dbReference type="ARBA" id="ARBA00023172"/>
    </source>
</evidence>
<accession>A0A2N5Y000</accession>